<dbReference type="PhylomeDB" id="B8M6Z4"/>
<keyword evidence="2" id="KW-1185">Reference proteome</keyword>
<dbReference type="GeneID" id="8104294"/>
<dbReference type="Gene3D" id="3.40.50.1110">
    <property type="entry name" value="SGNH hydrolase"/>
    <property type="match status" value="1"/>
</dbReference>
<dbReference type="Proteomes" id="UP000001745">
    <property type="component" value="Unassembled WGS sequence"/>
</dbReference>
<accession>B8M6Z4</accession>
<dbReference type="RefSeq" id="XP_002480648.1">
    <property type="nucleotide sequence ID" value="XM_002480603.1"/>
</dbReference>
<protein>
    <submittedName>
        <fullName evidence="1">Uncharacterized protein</fullName>
    </submittedName>
</protein>
<dbReference type="InterPro" id="IPR036514">
    <property type="entry name" value="SGNH_hydro_sf"/>
</dbReference>
<proteinExistence type="predicted"/>
<dbReference type="VEuPathDB" id="FungiDB:TSTA_034520"/>
<reference evidence="2" key="1">
    <citation type="journal article" date="2015" name="Genome Announc.">
        <title>Genome sequence of the AIDS-associated pathogen Penicillium marneffei (ATCC18224) and its near taxonomic relative Talaromyces stipitatus (ATCC10500).</title>
        <authorList>
            <person name="Nierman W.C."/>
            <person name="Fedorova-Abrams N.D."/>
            <person name="Andrianopoulos A."/>
        </authorList>
    </citation>
    <scope>NUCLEOTIDE SEQUENCE [LARGE SCALE GENOMIC DNA]</scope>
    <source>
        <strain evidence="2">ATCC 10500 / CBS 375.48 / QM 6759 / NRRL 1006</strain>
    </source>
</reference>
<dbReference type="EMBL" id="EQ962654">
    <property type="protein sequence ID" value="EED20214.1"/>
    <property type="molecule type" value="Genomic_DNA"/>
</dbReference>
<dbReference type="OrthoDB" id="21678at2759"/>
<name>B8M6Z4_TALSN</name>
<evidence type="ECO:0000313" key="2">
    <source>
        <dbReference type="Proteomes" id="UP000001745"/>
    </source>
</evidence>
<dbReference type="InParanoid" id="B8M6Z4"/>
<dbReference type="AlphaFoldDB" id="B8M6Z4"/>
<gene>
    <name evidence="1" type="ORF">TSTA_034520</name>
</gene>
<dbReference type="HOGENOM" id="CLU_2401160_0_0_1"/>
<sequence>MATLSAGGNDIDFKGILFNCILETTEFGGTPTKPCDQQRQDTHTILQSPDLINKADHLIKKIDTKVFNEDDPGGVVLIWNVDVAPGREIPTEA</sequence>
<organism evidence="1 2">
    <name type="scientific">Talaromyces stipitatus (strain ATCC 10500 / CBS 375.48 / QM 6759 / NRRL 1006)</name>
    <name type="common">Penicillium stipitatum</name>
    <dbReference type="NCBI Taxonomy" id="441959"/>
    <lineage>
        <taxon>Eukaryota</taxon>
        <taxon>Fungi</taxon>
        <taxon>Dikarya</taxon>
        <taxon>Ascomycota</taxon>
        <taxon>Pezizomycotina</taxon>
        <taxon>Eurotiomycetes</taxon>
        <taxon>Eurotiomycetidae</taxon>
        <taxon>Eurotiales</taxon>
        <taxon>Trichocomaceae</taxon>
        <taxon>Talaromyces</taxon>
        <taxon>Talaromyces sect. Talaromyces</taxon>
    </lineage>
</organism>
<evidence type="ECO:0000313" key="1">
    <source>
        <dbReference type="EMBL" id="EED20214.1"/>
    </source>
</evidence>